<evidence type="ECO:0000256" key="1">
    <source>
        <dbReference type="SAM" id="Phobius"/>
    </source>
</evidence>
<proteinExistence type="predicted"/>
<dbReference type="OrthoDB" id="5833348at2759"/>
<evidence type="ECO:0000313" key="2">
    <source>
        <dbReference type="EMBL" id="PIC25856.1"/>
    </source>
</evidence>
<feature type="transmembrane region" description="Helical" evidence="1">
    <location>
        <begin position="49"/>
        <end position="68"/>
    </location>
</feature>
<feature type="transmembrane region" description="Helical" evidence="1">
    <location>
        <begin position="168"/>
        <end position="188"/>
    </location>
</feature>
<organism evidence="2 3">
    <name type="scientific">Caenorhabditis nigoni</name>
    <dbReference type="NCBI Taxonomy" id="1611254"/>
    <lineage>
        <taxon>Eukaryota</taxon>
        <taxon>Metazoa</taxon>
        <taxon>Ecdysozoa</taxon>
        <taxon>Nematoda</taxon>
        <taxon>Chromadorea</taxon>
        <taxon>Rhabditida</taxon>
        <taxon>Rhabditina</taxon>
        <taxon>Rhabditomorpha</taxon>
        <taxon>Rhabditoidea</taxon>
        <taxon>Rhabditidae</taxon>
        <taxon>Peloderinae</taxon>
        <taxon>Caenorhabditis</taxon>
    </lineage>
</organism>
<feature type="transmembrane region" description="Helical" evidence="1">
    <location>
        <begin position="124"/>
        <end position="147"/>
    </location>
</feature>
<keyword evidence="1" id="KW-0472">Membrane</keyword>
<dbReference type="PANTHER" id="PTHR23021">
    <property type="entry name" value="SERPENTINE RECEPTOR, CLASS T"/>
    <property type="match status" value="1"/>
</dbReference>
<keyword evidence="3" id="KW-1185">Reference proteome</keyword>
<dbReference type="PANTHER" id="PTHR23021:SF88">
    <property type="entry name" value="SERPENTINE RECEPTOR, CLASS T"/>
    <property type="match status" value="1"/>
</dbReference>
<dbReference type="STRING" id="1611254.A0A2G5TFQ6"/>
<dbReference type="Proteomes" id="UP000230233">
    <property type="component" value="Chromosome V"/>
</dbReference>
<dbReference type="AlphaFoldDB" id="A0A2G5TFQ6"/>
<gene>
    <name evidence="2" type="primary">Cnig_chr_V.g18626</name>
    <name evidence="2" type="ORF">B9Z55_018626</name>
</gene>
<protein>
    <recommendedName>
        <fullName evidence="4">G-protein coupled receptors family 1 profile domain-containing protein</fullName>
    </recommendedName>
</protein>
<evidence type="ECO:0000313" key="3">
    <source>
        <dbReference type="Proteomes" id="UP000230233"/>
    </source>
</evidence>
<reference evidence="3" key="1">
    <citation type="submission" date="2017-10" db="EMBL/GenBank/DDBJ databases">
        <title>Rapid genome shrinkage in a self-fertile nematode reveals novel sperm competition proteins.</title>
        <authorList>
            <person name="Yin D."/>
            <person name="Schwarz E.M."/>
            <person name="Thomas C.G."/>
            <person name="Felde R.L."/>
            <person name="Korf I.F."/>
            <person name="Cutter A.D."/>
            <person name="Schartner C.M."/>
            <person name="Ralston E.J."/>
            <person name="Meyer B.J."/>
            <person name="Haag E.S."/>
        </authorList>
    </citation>
    <scope>NUCLEOTIDE SEQUENCE [LARGE SCALE GENOMIC DNA]</scope>
    <source>
        <strain evidence="3">JU1422</strain>
    </source>
</reference>
<dbReference type="EMBL" id="PDUG01000005">
    <property type="protein sequence ID" value="PIC25856.1"/>
    <property type="molecule type" value="Genomic_DNA"/>
</dbReference>
<dbReference type="InterPro" id="IPR019425">
    <property type="entry name" value="7TM_GPCR_serpentine_rcpt_Srt"/>
</dbReference>
<feature type="transmembrane region" description="Helical" evidence="1">
    <location>
        <begin position="21"/>
        <end position="43"/>
    </location>
</feature>
<comment type="caution">
    <text evidence="2">The sequence shown here is derived from an EMBL/GenBank/DDBJ whole genome shotgun (WGS) entry which is preliminary data.</text>
</comment>
<feature type="transmembrane region" description="Helical" evidence="1">
    <location>
        <begin position="80"/>
        <end position="104"/>
    </location>
</feature>
<accession>A0A2G5TFQ6</accession>
<sequence>MSSNASSSLFETNDDFAMVEYGIAYFVIAAPLFPLFFVIMKIIGCTMNSLWICDFPVMTLLAVCRILIFSNVIGSKKFPLSIKVILTTIISWTLFLIIVGSITQNIYLPTPGWDYDFSVDNAETFATLEIIISFVCLLLSYIAYIFMAYLIYAKKNLISCHQSRKNEIGILFQSTFVTLYITGMIFVWHQDLLSFVSFVNMEIQRNQAILNCCLILHCYVNPVLTLVCNKTIREDCLKFLGFRKRGSVASAVLREFLASSGAFPAPSWLLAEESGY</sequence>
<keyword evidence="1" id="KW-1133">Transmembrane helix</keyword>
<name>A0A2G5TFQ6_9PELO</name>
<keyword evidence="1" id="KW-0812">Transmembrane</keyword>
<feature type="transmembrane region" description="Helical" evidence="1">
    <location>
        <begin position="208"/>
        <end position="228"/>
    </location>
</feature>
<evidence type="ECO:0008006" key="4">
    <source>
        <dbReference type="Google" id="ProtNLM"/>
    </source>
</evidence>
<dbReference type="SUPFAM" id="SSF81321">
    <property type="entry name" value="Family A G protein-coupled receptor-like"/>
    <property type="match status" value="1"/>
</dbReference>